<comment type="caution">
    <text evidence="2">The sequence shown here is derived from an EMBL/GenBank/DDBJ whole genome shotgun (WGS) entry which is preliminary data.</text>
</comment>
<evidence type="ECO:0000313" key="3">
    <source>
        <dbReference type="Proteomes" id="UP000287033"/>
    </source>
</evidence>
<sequence length="704" mass="73902">MAVEGKNQTQYDISPVSESTGNSVCSLNSEWEKLDFLSTSEPTDISDEPRTPETTTSEGTQPELRDSTDEDVLLPPSNMETQLTAERRNQLFQPICQDVLALETGTEAMEVTGAGRAGDQLPVLDVSEPTSPEGSVSPEENQPDIPAALMGRMLSDLALPLVQASAVDTILSTDSKVSEETVAEGDDEFLKVDRAEEAGAEERAQRSVPSDSFGAHLVEKFLSYLKIPSFLLGDRTPPGDAGKAEATPNASEIVEPSSQAEGLATLGVTPSKKAQPSLEEDLASSLPVGPEGCLVSEGPLSAAPQADGGHTVPSTEGDFSPGSTLPVESSLETGISPALAAVLPPSTPESNHPPGTPLSLPPSRGAAEEPLEDPCLFRTELNLTEGPEVPGTPALPDVSRLHDAGEGQGMADLSSTEGEPAKNTAPCLEGMAGERSVVEGDPSHGNNILEVLHTPDSEVMPVPEPVTPRTDGIPSTSNSQVPKSISLTHGPEVSQVPSIVVDTKVFKDEVVAAKIEDEEVLQKDMTSAAPLLASGSRVTVSDSTPAIPSATPAELAAGARRKIFLPRSRLPEEAEGGGPTPLLTPPVQPKKEEGVKRIQQAGTDHPDEGPSPFLLTPRRSGPLLQAPAAPQQAALTERRSPTTPRRMATLEVPRPHREAEDQSGSSPTPRGVTTKDAKAGPVKTEVKTEESKLTKNLFKGKEVN</sequence>
<dbReference type="AlphaFoldDB" id="A0A401RLY3"/>
<dbReference type="STRING" id="137246.A0A401RLY3"/>
<feature type="compositionally biased region" description="Polar residues" evidence="1">
    <location>
        <begin position="1"/>
        <end position="29"/>
    </location>
</feature>
<feature type="region of interest" description="Disordered" evidence="1">
    <location>
        <begin position="111"/>
        <end position="144"/>
    </location>
</feature>
<name>A0A401RLY3_CHIPU</name>
<keyword evidence="3" id="KW-1185">Reference proteome</keyword>
<feature type="compositionally biased region" description="Polar residues" evidence="1">
    <location>
        <begin position="321"/>
        <end position="333"/>
    </location>
</feature>
<dbReference type="EMBL" id="BEZZ01004780">
    <property type="protein sequence ID" value="GCC19148.1"/>
    <property type="molecule type" value="Genomic_DNA"/>
</dbReference>
<gene>
    <name evidence="2" type="ORF">chiPu_0021778</name>
</gene>
<feature type="compositionally biased region" description="Polar residues" evidence="1">
    <location>
        <begin position="128"/>
        <end position="140"/>
    </location>
</feature>
<proteinExistence type="predicted"/>
<feature type="compositionally biased region" description="Low complexity" evidence="1">
    <location>
        <begin position="622"/>
        <end position="635"/>
    </location>
</feature>
<evidence type="ECO:0000256" key="1">
    <source>
        <dbReference type="SAM" id="MobiDB-lite"/>
    </source>
</evidence>
<dbReference type="OrthoDB" id="301415at2759"/>
<evidence type="ECO:0000313" key="2">
    <source>
        <dbReference type="EMBL" id="GCC19148.1"/>
    </source>
</evidence>
<organism evidence="2 3">
    <name type="scientific">Chiloscyllium punctatum</name>
    <name type="common">Brownbanded bambooshark</name>
    <name type="synonym">Hemiscyllium punctatum</name>
    <dbReference type="NCBI Taxonomy" id="137246"/>
    <lineage>
        <taxon>Eukaryota</taxon>
        <taxon>Metazoa</taxon>
        <taxon>Chordata</taxon>
        <taxon>Craniata</taxon>
        <taxon>Vertebrata</taxon>
        <taxon>Chondrichthyes</taxon>
        <taxon>Elasmobranchii</taxon>
        <taxon>Galeomorphii</taxon>
        <taxon>Galeoidea</taxon>
        <taxon>Orectolobiformes</taxon>
        <taxon>Hemiscylliidae</taxon>
        <taxon>Chiloscyllium</taxon>
    </lineage>
</organism>
<reference evidence="2 3" key="1">
    <citation type="journal article" date="2018" name="Nat. Ecol. Evol.">
        <title>Shark genomes provide insights into elasmobranch evolution and the origin of vertebrates.</title>
        <authorList>
            <person name="Hara Y"/>
            <person name="Yamaguchi K"/>
            <person name="Onimaru K"/>
            <person name="Kadota M"/>
            <person name="Koyanagi M"/>
            <person name="Keeley SD"/>
            <person name="Tatsumi K"/>
            <person name="Tanaka K"/>
            <person name="Motone F"/>
            <person name="Kageyama Y"/>
            <person name="Nozu R"/>
            <person name="Adachi N"/>
            <person name="Nishimura O"/>
            <person name="Nakagawa R"/>
            <person name="Tanegashima C"/>
            <person name="Kiyatake I"/>
            <person name="Matsumoto R"/>
            <person name="Murakumo K"/>
            <person name="Nishida K"/>
            <person name="Terakita A"/>
            <person name="Kuratani S"/>
            <person name="Sato K"/>
            <person name="Hyodo S Kuraku.S."/>
        </authorList>
    </citation>
    <scope>NUCLEOTIDE SEQUENCE [LARGE SCALE GENOMIC DNA]</scope>
</reference>
<feature type="region of interest" description="Disordered" evidence="1">
    <location>
        <begin position="534"/>
        <end position="704"/>
    </location>
</feature>
<feature type="compositionally biased region" description="Polar residues" evidence="1">
    <location>
        <begin position="473"/>
        <end position="487"/>
    </location>
</feature>
<dbReference type="Proteomes" id="UP000287033">
    <property type="component" value="Unassembled WGS sequence"/>
</dbReference>
<feature type="region of interest" description="Disordered" evidence="1">
    <location>
        <begin position="233"/>
        <end position="490"/>
    </location>
</feature>
<feature type="region of interest" description="Disordered" evidence="1">
    <location>
        <begin position="1"/>
        <end position="76"/>
    </location>
</feature>
<accession>A0A401RLY3</accession>
<feature type="compositionally biased region" description="Polar residues" evidence="1">
    <location>
        <begin position="536"/>
        <end position="546"/>
    </location>
</feature>
<protein>
    <submittedName>
        <fullName evidence="2">Uncharacterized protein</fullName>
    </submittedName>
</protein>
<feature type="compositionally biased region" description="Basic and acidic residues" evidence="1">
    <location>
        <begin position="673"/>
        <end position="704"/>
    </location>
</feature>